<dbReference type="AlphaFoldDB" id="A0A0P1GG26"/>
<protein>
    <recommendedName>
        <fullName evidence="1">non-specific serine/threonine protein kinase</fullName>
        <ecNumber evidence="1">2.7.11.1</ecNumber>
    </recommendedName>
</protein>
<evidence type="ECO:0000256" key="1">
    <source>
        <dbReference type="ARBA" id="ARBA00012513"/>
    </source>
</evidence>
<evidence type="ECO:0000259" key="7">
    <source>
        <dbReference type="PROSITE" id="PS50011"/>
    </source>
</evidence>
<dbReference type="Gene3D" id="1.10.510.10">
    <property type="entry name" value="Transferase(Phosphotransferase) domain 1"/>
    <property type="match status" value="1"/>
</dbReference>
<sequence length="418" mass="45466">MLLPKDMIAETECPGLPDGHRLLQGQYQIETGLSAGGFGRTYVARDSLDRRVVIKECLPEGLCTRDASGRCSPREGSERLFRNLLRSFLREAQLLARPNHSNIVRVHQVFRENETAYIAMDHAPGHDLHTVRAAADMCLGNQELLEITRQALCALDCLHGLSILHNDISPDNLLWHRPETKGRATGHLTLIDFGAARLLDAPRDQDPATVKDGFSAPELYDPQSPGTAASDLYALGATLELLITGTTPVPADQRAAATAKGQPDPRQSLVGSGWPQADGFLALIDTALSMDPDDRFPAASDWLLALPGASDLASAAQPSHGALSQPQNLHSRIAQLVAETNSGLTPHLPRALRPVPPQPKPKTRRGPMVDLFGNPIDDLETWLLSQEHTPRPPAPPPPRPPSTPSFTHRLDRLKARSE</sequence>
<evidence type="ECO:0000256" key="6">
    <source>
        <dbReference type="SAM" id="MobiDB-lite"/>
    </source>
</evidence>
<keyword evidence="5" id="KW-0067">ATP-binding</keyword>
<dbReference type="GO" id="GO:0004674">
    <property type="term" value="F:protein serine/threonine kinase activity"/>
    <property type="evidence" value="ECO:0007669"/>
    <property type="project" value="UniProtKB-EC"/>
</dbReference>
<dbReference type="CDD" id="cd14014">
    <property type="entry name" value="STKc_PknB_like"/>
    <property type="match status" value="1"/>
</dbReference>
<dbReference type="InterPro" id="IPR050660">
    <property type="entry name" value="NEK_Ser/Thr_kinase"/>
</dbReference>
<dbReference type="EMBL" id="CYSD01000012">
    <property type="protein sequence ID" value="CUH75364.1"/>
    <property type="molecule type" value="Genomic_DNA"/>
</dbReference>
<evidence type="ECO:0000256" key="3">
    <source>
        <dbReference type="ARBA" id="ARBA00022741"/>
    </source>
</evidence>
<dbReference type="GO" id="GO:0005524">
    <property type="term" value="F:ATP binding"/>
    <property type="evidence" value="ECO:0007669"/>
    <property type="project" value="UniProtKB-KW"/>
</dbReference>
<evidence type="ECO:0000256" key="5">
    <source>
        <dbReference type="ARBA" id="ARBA00022840"/>
    </source>
</evidence>
<keyword evidence="3" id="KW-0547">Nucleotide-binding</keyword>
<dbReference type="PROSITE" id="PS50011">
    <property type="entry name" value="PROTEIN_KINASE_DOM"/>
    <property type="match status" value="1"/>
</dbReference>
<feature type="region of interest" description="Disordered" evidence="6">
    <location>
        <begin position="342"/>
        <end position="418"/>
    </location>
</feature>
<feature type="compositionally biased region" description="Pro residues" evidence="6">
    <location>
        <begin position="391"/>
        <end position="403"/>
    </location>
</feature>
<feature type="domain" description="Protein kinase" evidence="7">
    <location>
        <begin position="27"/>
        <end position="323"/>
    </location>
</feature>
<organism evidence="8 9">
    <name type="scientific">Tritonibacter multivorans</name>
    <dbReference type="NCBI Taxonomy" id="928856"/>
    <lineage>
        <taxon>Bacteria</taxon>
        <taxon>Pseudomonadati</taxon>
        <taxon>Pseudomonadota</taxon>
        <taxon>Alphaproteobacteria</taxon>
        <taxon>Rhodobacterales</taxon>
        <taxon>Paracoccaceae</taxon>
        <taxon>Tritonibacter</taxon>
    </lineage>
</organism>
<dbReference type="Pfam" id="PF00069">
    <property type="entry name" value="Pkinase"/>
    <property type="match status" value="1"/>
</dbReference>
<gene>
    <name evidence="8" type="primary">spkD</name>
    <name evidence="8" type="ORF">TRM7557_00350</name>
</gene>
<dbReference type="EC" id="2.7.11.1" evidence="1"/>
<feature type="region of interest" description="Disordered" evidence="6">
    <location>
        <begin position="204"/>
        <end position="223"/>
    </location>
</feature>
<evidence type="ECO:0000313" key="8">
    <source>
        <dbReference type="EMBL" id="CUH75364.1"/>
    </source>
</evidence>
<keyword evidence="4 8" id="KW-0418">Kinase</keyword>
<dbReference type="OrthoDB" id="9801841at2"/>
<dbReference type="InterPro" id="IPR011009">
    <property type="entry name" value="Kinase-like_dom_sf"/>
</dbReference>
<dbReference type="Proteomes" id="UP000052022">
    <property type="component" value="Unassembled WGS sequence"/>
</dbReference>
<keyword evidence="9" id="KW-1185">Reference proteome</keyword>
<dbReference type="Gene3D" id="3.30.200.20">
    <property type="entry name" value="Phosphorylase Kinase, domain 1"/>
    <property type="match status" value="1"/>
</dbReference>
<evidence type="ECO:0000313" key="9">
    <source>
        <dbReference type="Proteomes" id="UP000052022"/>
    </source>
</evidence>
<dbReference type="STRING" id="928856.SAMN04488049_10910"/>
<feature type="compositionally biased region" description="Basic and acidic residues" evidence="6">
    <location>
        <begin position="408"/>
        <end position="418"/>
    </location>
</feature>
<dbReference type="RefSeq" id="WP_074942020.1">
    <property type="nucleotide sequence ID" value="NZ_FOMC01000009.1"/>
</dbReference>
<proteinExistence type="predicted"/>
<keyword evidence="2 8" id="KW-0808">Transferase</keyword>
<reference evidence="8 9" key="1">
    <citation type="submission" date="2015-09" db="EMBL/GenBank/DDBJ databases">
        <authorList>
            <consortium name="Swine Surveillance"/>
        </authorList>
    </citation>
    <scope>NUCLEOTIDE SEQUENCE [LARGE SCALE GENOMIC DNA]</scope>
    <source>
        <strain evidence="8 9">CECT 7557</strain>
    </source>
</reference>
<dbReference type="InterPro" id="IPR000719">
    <property type="entry name" value="Prot_kinase_dom"/>
</dbReference>
<dbReference type="SUPFAM" id="SSF56112">
    <property type="entry name" value="Protein kinase-like (PK-like)"/>
    <property type="match status" value="1"/>
</dbReference>
<dbReference type="PANTHER" id="PTHR43671:SF13">
    <property type="entry name" value="SERINE_THREONINE-PROTEIN KINASE NEK2"/>
    <property type="match status" value="1"/>
</dbReference>
<dbReference type="PANTHER" id="PTHR43671">
    <property type="entry name" value="SERINE/THREONINE-PROTEIN KINASE NEK"/>
    <property type="match status" value="1"/>
</dbReference>
<evidence type="ECO:0000256" key="4">
    <source>
        <dbReference type="ARBA" id="ARBA00022777"/>
    </source>
</evidence>
<accession>A0A0P1GG26</accession>
<name>A0A0P1GG26_9RHOB</name>
<evidence type="ECO:0000256" key="2">
    <source>
        <dbReference type="ARBA" id="ARBA00022679"/>
    </source>
</evidence>